<dbReference type="Proteomes" id="UP000295506">
    <property type="component" value="Unassembled WGS sequence"/>
</dbReference>
<dbReference type="InterPro" id="IPR008407">
    <property type="entry name" value="Brnchd-chn_aa_trnsp_AzlD"/>
</dbReference>
<reference evidence="3 5" key="2">
    <citation type="submission" date="2019-03" db="EMBL/GenBank/DDBJ databases">
        <title>Genomic Encyclopedia of Type Strains, Phase IV (KMG-IV): sequencing the most valuable type-strain genomes for metagenomic binning, comparative biology and taxonomic classification.</title>
        <authorList>
            <person name="Goeker M."/>
        </authorList>
    </citation>
    <scope>NUCLEOTIDE SEQUENCE [LARGE SCALE GENOMIC DNA]</scope>
    <source>
        <strain evidence="3 5">DSM 101483</strain>
    </source>
</reference>
<evidence type="ECO:0000313" key="5">
    <source>
        <dbReference type="Proteomes" id="UP000295506"/>
    </source>
</evidence>
<keyword evidence="4" id="KW-1185">Reference proteome</keyword>
<dbReference type="AlphaFoldDB" id="A0A126QMZ7"/>
<reference evidence="2 4" key="1">
    <citation type="journal article" date="2016" name="Front. Microbiol.">
        <title>Genome Sequence of the Piezophilic, Mesophilic Sulfate-Reducing Bacterium Desulfovibrio indicus J2T.</title>
        <authorList>
            <person name="Cao J."/>
            <person name="Maignien L."/>
            <person name="Shao Z."/>
            <person name="Alain K."/>
            <person name="Jebbar M."/>
        </authorList>
    </citation>
    <scope>NUCLEOTIDE SEQUENCE [LARGE SCALE GENOMIC DNA]</scope>
    <source>
        <strain evidence="2 4">J2</strain>
    </source>
</reference>
<name>A0A126QMZ7_9BACT</name>
<keyword evidence="1" id="KW-1133">Transmembrane helix</keyword>
<feature type="transmembrane region" description="Helical" evidence="1">
    <location>
        <begin position="66"/>
        <end position="83"/>
    </location>
</feature>
<keyword evidence="1" id="KW-0812">Transmembrane</keyword>
<dbReference type="Proteomes" id="UP000055611">
    <property type="component" value="Chromosome"/>
</dbReference>
<feature type="transmembrane region" description="Helical" evidence="1">
    <location>
        <begin position="89"/>
        <end position="107"/>
    </location>
</feature>
<feature type="transmembrane region" description="Helical" evidence="1">
    <location>
        <begin position="5"/>
        <end position="28"/>
    </location>
</feature>
<organism evidence="3 5">
    <name type="scientific">Pseudodesulfovibrio indicus</name>
    <dbReference type="NCBI Taxonomy" id="1716143"/>
    <lineage>
        <taxon>Bacteria</taxon>
        <taxon>Pseudomonadati</taxon>
        <taxon>Thermodesulfobacteriota</taxon>
        <taxon>Desulfovibrionia</taxon>
        <taxon>Desulfovibrionales</taxon>
        <taxon>Desulfovibrionaceae</taxon>
    </lineage>
</organism>
<accession>A0A126QMZ7</accession>
<evidence type="ECO:0000256" key="1">
    <source>
        <dbReference type="SAM" id="Phobius"/>
    </source>
</evidence>
<evidence type="ECO:0000313" key="2">
    <source>
        <dbReference type="EMBL" id="AMK11187.1"/>
    </source>
</evidence>
<evidence type="ECO:0000313" key="4">
    <source>
        <dbReference type="Proteomes" id="UP000055611"/>
    </source>
</evidence>
<evidence type="ECO:0000313" key="3">
    <source>
        <dbReference type="EMBL" id="TDT92209.1"/>
    </source>
</evidence>
<dbReference type="Pfam" id="PF05437">
    <property type="entry name" value="AzlD"/>
    <property type="match status" value="1"/>
</dbReference>
<feature type="transmembrane region" description="Helical" evidence="1">
    <location>
        <begin position="40"/>
        <end position="59"/>
    </location>
</feature>
<dbReference type="EMBL" id="CP014206">
    <property type="protein sequence ID" value="AMK11187.1"/>
    <property type="molecule type" value="Genomic_DNA"/>
</dbReference>
<proteinExistence type="predicted"/>
<sequence>MDQKIVFLTIVGMLAVTYIPRMVPLVALASRTLPEPVVRWLSYVPAAVLASMLFPALLLKDGQFDVTPSNYFLWAAVPAFLLAWRTKSFFGTVALGMALVAAGRYFFG</sequence>
<dbReference type="KEGG" id="dej:AWY79_08690"/>
<dbReference type="RefSeq" id="WP_066802559.1">
    <property type="nucleotide sequence ID" value="NZ_CP014206.1"/>
</dbReference>
<protein>
    <submittedName>
        <fullName evidence="2">Branched-chain amino acid ABC transporter</fullName>
    </submittedName>
    <submittedName>
        <fullName evidence="3">Branched-subunit amino acid transport protein</fullName>
    </submittedName>
</protein>
<dbReference type="OrthoDB" id="7870017at2"/>
<dbReference type="EMBL" id="SOBK01000001">
    <property type="protein sequence ID" value="TDT92209.1"/>
    <property type="molecule type" value="Genomic_DNA"/>
</dbReference>
<keyword evidence="1" id="KW-0472">Membrane</keyword>
<gene>
    <name evidence="2" type="ORF">AWY79_08690</name>
    <name evidence="3" type="ORF">EDC59_101614</name>
</gene>